<dbReference type="Proteomes" id="UP000308199">
    <property type="component" value="Unassembled WGS sequence"/>
</dbReference>
<dbReference type="InterPro" id="IPR039914">
    <property type="entry name" value="SRP9-like"/>
</dbReference>
<dbReference type="OrthoDB" id="360923at2759"/>
<accession>A0A4S4L4F1</accession>
<protein>
    <recommendedName>
        <fullName evidence="1">SRP9 domain-containing protein</fullName>
    </recommendedName>
</protein>
<dbReference type="SUPFAM" id="SSF54762">
    <property type="entry name" value="Signal recognition particle alu RNA binding heterodimer, SRP9/14"/>
    <property type="match status" value="1"/>
</dbReference>
<dbReference type="Gene3D" id="3.30.720.10">
    <property type="entry name" value="Signal recognition particle alu RNA binding heterodimer, srp9/1"/>
    <property type="match status" value="1"/>
</dbReference>
<evidence type="ECO:0000313" key="2">
    <source>
        <dbReference type="EMBL" id="THH06306.1"/>
    </source>
</evidence>
<sequence length="120" mass="13262">MVFISSWQEYQEAAEALYAKAPNKARYCVKWKASEGKLVLKITDDTTCLKYKTQSSIYLNRFEALNLTLMQKMRGASIRAVSPGVGTMKVETEERAEIPSPISAAVGGGGVKKKKGKKKK</sequence>
<keyword evidence="3" id="KW-1185">Reference proteome</keyword>
<dbReference type="InterPro" id="IPR009018">
    <property type="entry name" value="Signal_recog_particle_SRP9/14"/>
</dbReference>
<dbReference type="GO" id="GO:0006614">
    <property type="term" value="P:SRP-dependent cotranslational protein targeting to membrane"/>
    <property type="evidence" value="ECO:0007669"/>
    <property type="project" value="InterPro"/>
</dbReference>
<organism evidence="2 3">
    <name type="scientific">Phellinidium pouzarii</name>
    <dbReference type="NCBI Taxonomy" id="167371"/>
    <lineage>
        <taxon>Eukaryota</taxon>
        <taxon>Fungi</taxon>
        <taxon>Dikarya</taxon>
        <taxon>Basidiomycota</taxon>
        <taxon>Agaricomycotina</taxon>
        <taxon>Agaricomycetes</taxon>
        <taxon>Hymenochaetales</taxon>
        <taxon>Hymenochaetaceae</taxon>
        <taxon>Phellinidium</taxon>
    </lineage>
</organism>
<dbReference type="GO" id="GO:0008312">
    <property type="term" value="F:7S RNA binding"/>
    <property type="evidence" value="ECO:0007669"/>
    <property type="project" value="InterPro"/>
</dbReference>
<evidence type="ECO:0000313" key="3">
    <source>
        <dbReference type="Proteomes" id="UP000308199"/>
    </source>
</evidence>
<dbReference type="PANTHER" id="PTHR12834">
    <property type="entry name" value="SIGNAL RECOGNITION PARTICLE 9 KDA PROTEIN"/>
    <property type="match status" value="1"/>
</dbReference>
<dbReference type="GO" id="GO:0005786">
    <property type="term" value="C:signal recognition particle, endoplasmic reticulum targeting"/>
    <property type="evidence" value="ECO:0007669"/>
    <property type="project" value="TreeGrafter"/>
</dbReference>
<dbReference type="AlphaFoldDB" id="A0A4S4L4F1"/>
<dbReference type="FunFam" id="3.30.720.10:FF:000008">
    <property type="entry name" value="Unplaced genomic scaffold supercont1.11, whole genome shotgun sequence"/>
    <property type="match status" value="1"/>
</dbReference>
<reference evidence="2 3" key="1">
    <citation type="submission" date="2019-02" db="EMBL/GenBank/DDBJ databases">
        <title>Genome sequencing of the rare red list fungi Phellinidium pouzarii.</title>
        <authorList>
            <person name="Buettner E."/>
            <person name="Kellner H."/>
        </authorList>
    </citation>
    <scope>NUCLEOTIDE SEQUENCE [LARGE SCALE GENOMIC DNA]</scope>
    <source>
        <strain evidence="2 3">DSM 108285</strain>
    </source>
</reference>
<dbReference type="PANTHER" id="PTHR12834:SF12">
    <property type="entry name" value="SIGNAL RECOGNITION PARTICLE 9 KDA PROTEIN"/>
    <property type="match status" value="1"/>
</dbReference>
<feature type="domain" description="SRP9" evidence="1">
    <location>
        <begin position="4"/>
        <end position="73"/>
    </location>
</feature>
<dbReference type="InterPro" id="IPR039432">
    <property type="entry name" value="SRP9_dom"/>
</dbReference>
<name>A0A4S4L4F1_9AGAM</name>
<comment type="caution">
    <text evidence="2">The sequence shown here is derived from an EMBL/GenBank/DDBJ whole genome shotgun (WGS) entry which is preliminary data.</text>
</comment>
<proteinExistence type="predicted"/>
<evidence type="ECO:0000259" key="1">
    <source>
        <dbReference type="Pfam" id="PF05486"/>
    </source>
</evidence>
<gene>
    <name evidence="2" type="ORF">EW145_g4176</name>
</gene>
<dbReference type="Pfam" id="PF05486">
    <property type="entry name" value="SRP9-21"/>
    <property type="match status" value="1"/>
</dbReference>
<dbReference type="EMBL" id="SGPK01000203">
    <property type="protein sequence ID" value="THH06306.1"/>
    <property type="molecule type" value="Genomic_DNA"/>
</dbReference>